<dbReference type="EMBL" id="JAOWKZ010000001">
    <property type="protein sequence ID" value="MCV2870682.1"/>
    <property type="molecule type" value="Genomic_DNA"/>
</dbReference>
<sequence>MARHRYRVVYALMALGFIGFLAAIRMSDPEPMVALREAYFDQLQQLRPRQAADLPVRVIDIDEASLSRLGQWPWPRHVMARLNERLAELGAAVVVYDVLFAEADRLSISRLLDDPIAADALAGVDGLTAIEQLDFDRMFAGSMSRLPVVLGVSHAGGSGQRAQDAKAGFVQVGGGVDGVPVLSTVTGIVPVLYDAATGLGSVNVSPSGSGGVVREVPLIWKTDSGFLPSLAVEALRVALQESTFILQSDLSDIGLSGIRVGAYNVPTNEQGLFRVYYRPDTSDLYVSAYKVLDRDHDQETRQWLDGSIVFVGTSAAGLLDIRRTALSESIPGVSIHAQIVEQILLEHYLTRTTVQDAIEVALFAATCLLVFLALILFGPMISIGLGGIAGAATLALSWHLYAVNGILLDATFPALGGFLVFTALTAFQFIVIDREKRMIRGSFSKYVSPTILSEIEKKGHELKLGGDMRDVLVMFSDIREFTPLSESVSAENLVVLLNDLFSELTDEILAESGTIDKYIGDSIMAFWNAPVPVENYHSRACNAALRMRAKLASFSDKRDRVGPRQIRMATGLASGSACVGNMGSRTRYNYSVIGAVVNEAARIETACREVGYDIVVTKAVADHAKGLALLEAGELDLKGVSQRMSAFLVVGDASMSMTDSFRALEGAHKSLLAAVRNGADITSNLSECRDLCMRVDPALLEFYNRIENRRSNFLADPGRWPDDRPGVAQYASD</sequence>
<evidence type="ECO:0000259" key="2">
    <source>
        <dbReference type="PROSITE" id="PS50125"/>
    </source>
</evidence>
<dbReference type="InterPro" id="IPR029787">
    <property type="entry name" value="Nucleotide_cyclase"/>
</dbReference>
<feature type="domain" description="Guanylate cyclase" evidence="2">
    <location>
        <begin position="472"/>
        <end position="604"/>
    </location>
</feature>
<dbReference type="SMART" id="SM01080">
    <property type="entry name" value="CHASE2"/>
    <property type="match status" value="1"/>
</dbReference>
<dbReference type="PANTHER" id="PTHR43081:SF1">
    <property type="entry name" value="ADENYLATE CYCLASE, TERMINAL-DIFFERENTIATION SPECIFIC"/>
    <property type="match status" value="1"/>
</dbReference>
<evidence type="ECO:0000313" key="4">
    <source>
        <dbReference type="Proteomes" id="UP001652564"/>
    </source>
</evidence>
<keyword evidence="1" id="KW-1133">Transmembrane helix</keyword>
<dbReference type="Pfam" id="PF00211">
    <property type="entry name" value="Guanylate_cyc"/>
    <property type="match status" value="1"/>
</dbReference>
<accession>A0ABT2ZI29</accession>
<dbReference type="PANTHER" id="PTHR43081">
    <property type="entry name" value="ADENYLATE CYCLASE, TERMINAL-DIFFERENTIATION SPECIFIC-RELATED"/>
    <property type="match status" value="1"/>
</dbReference>
<feature type="transmembrane region" description="Helical" evidence="1">
    <location>
        <begin position="360"/>
        <end position="377"/>
    </location>
</feature>
<dbReference type="SMART" id="SM00044">
    <property type="entry name" value="CYCc"/>
    <property type="match status" value="1"/>
</dbReference>
<dbReference type="CDD" id="cd07302">
    <property type="entry name" value="CHD"/>
    <property type="match status" value="1"/>
</dbReference>
<evidence type="ECO:0000256" key="1">
    <source>
        <dbReference type="SAM" id="Phobius"/>
    </source>
</evidence>
<keyword evidence="1" id="KW-0472">Membrane</keyword>
<dbReference type="InterPro" id="IPR001054">
    <property type="entry name" value="A/G_cyclase"/>
</dbReference>
<dbReference type="PROSITE" id="PS50125">
    <property type="entry name" value="GUANYLATE_CYCLASE_2"/>
    <property type="match status" value="1"/>
</dbReference>
<gene>
    <name evidence="3" type="ORF">OEZ71_00060</name>
</gene>
<comment type="caution">
    <text evidence="3">The sequence shown here is derived from an EMBL/GenBank/DDBJ whole genome shotgun (WGS) entry which is preliminary data.</text>
</comment>
<name>A0ABT2ZI29_9RHOB</name>
<protein>
    <submittedName>
        <fullName evidence="3">Adenylate/guanylate cyclase domain-containing protein</fullName>
    </submittedName>
</protein>
<dbReference type="InterPro" id="IPR007890">
    <property type="entry name" value="CHASE2"/>
</dbReference>
<dbReference type="SUPFAM" id="SSF55073">
    <property type="entry name" value="Nucleotide cyclase"/>
    <property type="match status" value="1"/>
</dbReference>
<organism evidence="3 4">
    <name type="scientific">Albidovulum litorale</name>
    <dbReference type="NCBI Taxonomy" id="2984134"/>
    <lineage>
        <taxon>Bacteria</taxon>
        <taxon>Pseudomonadati</taxon>
        <taxon>Pseudomonadota</taxon>
        <taxon>Alphaproteobacteria</taxon>
        <taxon>Rhodobacterales</taxon>
        <taxon>Paracoccaceae</taxon>
        <taxon>Albidovulum</taxon>
    </lineage>
</organism>
<feature type="transmembrane region" description="Helical" evidence="1">
    <location>
        <begin position="7"/>
        <end position="26"/>
    </location>
</feature>
<dbReference type="RefSeq" id="WP_263737890.1">
    <property type="nucleotide sequence ID" value="NZ_JAOWKZ010000001.1"/>
</dbReference>
<dbReference type="Proteomes" id="UP001652564">
    <property type="component" value="Unassembled WGS sequence"/>
</dbReference>
<dbReference type="Pfam" id="PF05226">
    <property type="entry name" value="CHASE2"/>
    <property type="match status" value="1"/>
</dbReference>
<keyword evidence="4" id="KW-1185">Reference proteome</keyword>
<proteinExistence type="predicted"/>
<dbReference type="InterPro" id="IPR050697">
    <property type="entry name" value="Adenylyl/Guanylyl_Cyclase_3/4"/>
</dbReference>
<reference evidence="3 4" key="1">
    <citation type="submission" date="2022-10" db="EMBL/GenBank/DDBJ databases">
        <title>Defluviimonas sp. nov., isolated from ocean surface sediments.</title>
        <authorList>
            <person name="He W."/>
            <person name="Wang L."/>
            <person name="Zhang D.-F."/>
        </authorList>
    </citation>
    <scope>NUCLEOTIDE SEQUENCE [LARGE SCALE GENOMIC DNA]</scope>
    <source>
        <strain evidence="3 4">WL0050</strain>
    </source>
</reference>
<dbReference type="Gene3D" id="3.30.70.1230">
    <property type="entry name" value="Nucleotide cyclase"/>
    <property type="match status" value="1"/>
</dbReference>
<feature type="transmembrane region" description="Helical" evidence="1">
    <location>
        <begin position="414"/>
        <end position="432"/>
    </location>
</feature>
<keyword evidence="1" id="KW-0812">Transmembrane</keyword>
<feature type="transmembrane region" description="Helical" evidence="1">
    <location>
        <begin position="384"/>
        <end position="402"/>
    </location>
</feature>
<evidence type="ECO:0000313" key="3">
    <source>
        <dbReference type="EMBL" id="MCV2870682.1"/>
    </source>
</evidence>